<dbReference type="InterPro" id="IPR002104">
    <property type="entry name" value="Integrase_catalytic"/>
</dbReference>
<dbReference type="PROSITE" id="PS51898">
    <property type="entry name" value="TYR_RECOMBINASE"/>
    <property type="match status" value="1"/>
</dbReference>
<dbReference type="EMBL" id="CBLU010000025">
    <property type="protein sequence ID" value="CDG05805.1"/>
    <property type="molecule type" value="Genomic_DNA"/>
</dbReference>
<dbReference type="AlphaFoldDB" id="S6EX69"/>
<dbReference type="InterPro" id="IPR028259">
    <property type="entry name" value="AP2-like_int_N"/>
</dbReference>
<sequence length="385" mass="44951">MTVSKDKYGNWQVDVSDGYSKLDGTQKRHRKIGFKTKKEALDYEAQYRLTILQQVKVRDKTSITHLYGLLKKEDILRGNSQSTKDTQQSYYKHYVSKFFEKADMRLVGVEEVKQFRDWLSVQPSVKGGTLSIITVNQQMIFIHKLFEIAILNGFRTDNPASALRKLSQKHKEMAYYTPEQFKQFITLIKPDEFSFLLFYKILMFTGARMGEAIALNWEVVNLDEGYIDIKQAAHYRKKKVTIGDTKTTQSVRRIYIHKAFIKELSEWKTKQHGLLGKFTDNPETLQIYQTTPEILTQPNVSNFKQWKLKKRASQQGLELIRNHDFRHSHAAFLISQGLRNGEGKDYIFFTLMKRLGHTSITTTINTYSHLFPTQQKEIANAFDDF</sequence>
<dbReference type="Pfam" id="PF00589">
    <property type="entry name" value="Phage_integrase"/>
    <property type="match status" value="1"/>
</dbReference>
<dbReference type="PANTHER" id="PTHR30349:SF64">
    <property type="entry name" value="PROPHAGE INTEGRASE INTD-RELATED"/>
    <property type="match status" value="1"/>
</dbReference>
<accession>S6EX69</accession>
<dbReference type="RefSeq" id="WP_021723305.1">
    <property type="nucleotide sequence ID" value="NZ_CBLU010000025.1"/>
</dbReference>
<evidence type="ECO:0000256" key="2">
    <source>
        <dbReference type="ARBA" id="ARBA00023125"/>
    </source>
</evidence>
<gene>
    <name evidence="5" type="primary">intR</name>
    <name evidence="5" type="ORF">O9U_05435</name>
</gene>
<dbReference type="GO" id="GO:0003677">
    <property type="term" value="F:DNA binding"/>
    <property type="evidence" value="ECO:0007669"/>
    <property type="project" value="UniProtKB-KW"/>
</dbReference>
<evidence type="ECO:0000256" key="1">
    <source>
        <dbReference type="ARBA" id="ARBA00008857"/>
    </source>
</evidence>
<comment type="similarity">
    <text evidence="1">Belongs to the 'phage' integrase family.</text>
</comment>
<evidence type="ECO:0000259" key="4">
    <source>
        <dbReference type="PROSITE" id="PS51898"/>
    </source>
</evidence>
<comment type="caution">
    <text evidence="5">The sequence shown here is derived from an EMBL/GenBank/DDBJ whole genome shotgun (WGS) entry which is preliminary data.</text>
</comment>
<feature type="domain" description="Tyr recombinase" evidence="4">
    <location>
        <begin position="171"/>
        <end position="380"/>
    </location>
</feature>
<name>S6EX69_LACLL</name>
<evidence type="ECO:0000313" key="5">
    <source>
        <dbReference type="EMBL" id="CDG05805.1"/>
    </source>
</evidence>
<evidence type="ECO:0000313" key="6">
    <source>
        <dbReference type="Proteomes" id="UP000015361"/>
    </source>
</evidence>
<evidence type="ECO:0000256" key="3">
    <source>
        <dbReference type="ARBA" id="ARBA00023172"/>
    </source>
</evidence>
<dbReference type="GO" id="GO:0006310">
    <property type="term" value="P:DNA recombination"/>
    <property type="evidence" value="ECO:0007669"/>
    <property type="project" value="UniProtKB-KW"/>
</dbReference>
<dbReference type="InterPro" id="IPR010998">
    <property type="entry name" value="Integrase_recombinase_N"/>
</dbReference>
<dbReference type="GO" id="GO:0015074">
    <property type="term" value="P:DNA integration"/>
    <property type="evidence" value="ECO:0007669"/>
    <property type="project" value="InterPro"/>
</dbReference>
<dbReference type="InterPro" id="IPR013762">
    <property type="entry name" value="Integrase-like_cat_sf"/>
</dbReference>
<dbReference type="Gene3D" id="1.10.443.10">
    <property type="entry name" value="Intergrase catalytic core"/>
    <property type="match status" value="1"/>
</dbReference>
<keyword evidence="2" id="KW-0238">DNA-binding</keyword>
<organism evidence="5 6">
    <name type="scientific">Lactococcus lactis subsp. lactis A12</name>
    <dbReference type="NCBI Taxonomy" id="1137134"/>
    <lineage>
        <taxon>Bacteria</taxon>
        <taxon>Bacillati</taxon>
        <taxon>Bacillota</taxon>
        <taxon>Bacilli</taxon>
        <taxon>Lactobacillales</taxon>
        <taxon>Streptococcaceae</taxon>
        <taxon>Lactococcus</taxon>
    </lineage>
</organism>
<dbReference type="Pfam" id="PF14657">
    <property type="entry name" value="Arm-DNA-bind_4"/>
    <property type="match status" value="1"/>
</dbReference>
<dbReference type="SUPFAM" id="SSF56349">
    <property type="entry name" value="DNA breaking-rejoining enzymes"/>
    <property type="match status" value="1"/>
</dbReference>
<dbReference type="InterPro" id="IPR050090">
    <property type="entry name" value="Tyrosine_recombinase_XerCD"/>
</dbReference>
<protein>
    <submittedName>
        <fullName evidence="5">Tyrosine recombinase xerC-like</fullName>
    </submittedName>
</protein>
<dbReference type="CDD" id="cd01189">
    <property type="entry name" value="INT_ICEBs1_C_like"/>
    <property type="match status" value="1"/>
</dbReference>
<dbReference type="Proteomes" id="UP000015361">
    <property type="component" value="Unassembled WGS sequence"/>
</dbReference>
<proteinExistence type="inferred from homology"/>
<dbReference type="Gene3D" id="1.10.150.130">
    <property type="match status" value="1"/>
</dbReference>
<dbReference type="PANTHER" id="PTHR30349">
    <property type="entry name" value="PHAGE INTEGRASE-RELATED"/>
    <property type="match status" value="1"/>
</dbReference>
<keyword evidence="3" id="KW-0233">DNA recombination</keyword>
<dbReference type="InterPro" id="IPR011010">
    <property type="entry name" value="DNA_brk_join_enz"/>
</dbReference>
<reference evidence="5 6" key="1">
    <citation type="journal article" date="2013" name="Appl. Environ. Microbiol.">
        <title>The Carbohydrate Metabolism Signature of Lactococcus lactis Strain A12 Reveals Its Sourdough Ecosystem Origin.</title>
        <authorList>
            <person name="Passerini D."/>
            <person name="Coddeville M."/>
            <person name="Le Bourgeois P."/>
            <person name="Loubiere P."/>
            <person name="Ritzenthaler P."/>
            <person name="Fontagne-Faucher C."/>
            <person name="Daveran-Mingot M.L."/>
            <person name="Cocaign-Bousquet M."/>
        </authorList>
    </citation>
    <scope>NUCLEOTIDE SEQUENCE [LARGE SCALE GENOMIC DNA]</scope>
    <source>
        <strain evidence="5 6">A12</strain>
    </source>
</reference>